<comment type="caution">
    <text evidence="10">The sequence shown here is derived from an EMBL/GenBank/DDBJ whole genome shotgun (WGS) entry which is preliminary data.</text>
</comment>
<dbReference type="GO" id="GO:0005737">
    <property type="term" value="C:cytoplasm"/>
    <property type="evidence" value="ECO:0007669"/>
    <property type="project" value="TreeGrafter"/>
</dbReference>
<keyword evidence="1" id="KW-0489">Methyltransferase</keyword>
<keyword evidence="6" id="KW-0862">Zinc</keyword>
<evidence type="ECO:0000256" key="1">
    <source>
        <dbReference type="ARBA" id="ARBA00022603"/>
    </source>
</evidence>
<evidence type="ECO:0000256" key="6">
    <source>
        <dbReference type="ARBA" id="ARBA00022833"/>
    </source>
</evidence>
<feature type="coiled-coil region" evidence="8">
    <location>
        <begin position="150"/>
        <end position="177"/>
    </location>
</feature>
<feature type="domain" description="MYND-type" evidence="9">
    <location>
        <begin position="237"/>
        <end position="276"/>
    </location>
</feature>
<name>A0A814W9B8_9BILA</name>
<dbReference type="GO" id="GO:0008270">
    <property type="term" value="F:zinc ion binding"/>
    <property type="evidence" value="ECO:0007669"/>
    <property type="project" value="UniProtKB-KW"/>
</dbReference>
<evidence type="ECO:0000256" key="4">
    <source>
        <dbReference type="ARBA" id="ARBA00022723"/>
    </source>
</evidence>
<dbReference type="SUPFAM" id="SSF82199">
    <property type="entry name" value="SET domain"/>
    <property type="match status" value="1"/>
</dbReference>
<dbReference type="Proteomes" id="UP000663860">
    <property type="component" value="Unassembled WGS sequence"/>
</dbReference>
<gene>
    <name evidence="10" type="ORF">IZO911_LOCUS28301</name>
    <name evidence="11" type="ORF">KXQ929_LOCUS7913</name>
</gene>
<evidence type="ECO:0000313" key="10">
    <source>
        <dbReference type="EMBL" id="CAF1195604.1"/>
    </source>
</evidence>
<evidence type="ECO:0000256" key="5">
    <source>
        <dbReference type="ARBA" id="ARBA00022771"/>
    </source>
</evidence>
<proteinExistence type="predicted"/>
<dbReference type="Gene3D" id="1.25.40.10">
    <property type="entry name" value="Tetratricopeptide repeat domain"/>
    <property type="match status" value="1"/>
</dbReference>
<dbReference type="InterPro" id="IPR002893">
    <property type="entry name" value="Znf_MYND"/>
</dbReference>
<dbReference type="PROSITE" id="PS50865">
    <property type="entry name" value="ZF_MYND_2"/>
    <property type="match status" value="1"/>
</dbReference>
<dbReference type="Gene3D" id="2.170.270.10">
    <property type="entry name" value="SET domain"/>
    <property type="match status" value="1"/>
</dbReference>
<dbReference type="EMBL" id="CAJOBB010000334">
    <property type="protein sequence ID" value="CAF3653947.1"/>
    <property type="molecule type" value="Genomic_DNA"/>
</dbReference>
<reference evidence="10" key="1">
    <citation type="submission" date="2021-02" db="EMBL/GenBank/DDBJ databases">
        <authorList>
            <person name="Nowell W R."/>
        </authorList>
    </citation>
    <scope>NUCLEOTIDE SEQUENCE</scope>
</reference>
<dbReference type="Proteomes" id="UP000663868">
    <property type="component" value="Unassembled WGS sequence"/>
</dbReference>
<keyword evidence="2" id="KW-0808">Transferase</keyword>
<keyword evidence="3" id="KW-0949">S-adenosyl-L-methionine</keyword>
<dbReference type="GO" id="GO:0008168">
    <property type="term" value="F:methyltransferase activity"/>
    <property type="evidence" value="ECO:0007669"/>
    <property type="project" value="UniProtKB-KW"/>
</dbReference>
<dbReference type="InterPro" id="IPR011990">
    <property type="entry name" value="TPR-like_helical_dom_sf"/>
</dbReference>
<dbReference type="SUPFAM" id="SSF48452">
    <property type="entry name" value="TPR-like"/>
    <property type="match status" value="1"/>
</dbReference>
<sequence>MQSLVDLASNIIDREVFTSCTNDFSRIKYLLSSSEFTSLLQKSSSSLLDEQTTNLKCVKTSTEYREKGNEAYASRNDQLALTFYNQAIRYAPSYSRELSLALGNRSATLFNLKYYELALQDVHHALDFLSSNDEDNIRRDRLEQRLYQCLKNKSEENQTIDDKNTQLDNELEQLKSNQTFNTNYPSLTSYANIQMSTDRGRHVISTNVSSTLKPGTVILIEQPYASVLLQPAWSTHCHMCLRRLNLLLFVCSQCTRAVYCSSDCLQRSIVWHAFECRLTIDRLDKMQLLALRLLTKTGWHYLLKNKTHFEDYLKQNQIDNQNKEIYEWNNYENILKLETNSNKRSYNDLLQRSIQACMIGMSLINNTSFSQEAYEKLDYQIYICSLILSHLQSLPCNAHEISEFIYHRLTPLSSSCSEIGAGIYATLSLFNHSCNPNVIRNFIGDTVIVRLLSSVSSNDIELMDNYGCLSATMDKDERQKKLDEQYHFQCQCQPCIEQWPHYDQLPEGTGDKNINSELFDEAFQRLIQGDNPLKDDLNIFEEFLALCDGQFQEDKKLKGKVYNNAQEAYKQCLNFFSHSFHTED</sequence>
<dbReference type="EMBL" id="CAJNOE010000400">
    <property type="protein sequence ID" value="CAF1195604.1"/>
    <property type="molecule type" value="Genomic_DNA"/>
</dbReference>
<keyword evidence="8" id="KW-0175">Coiled coil</keyword>
<dbReference type="InterPro" id="IPR044421">
    <property type="entry name" value="SMYD4_SET"/>
</dbReference>
<dbReference type="GO" id="GO:0042826">
    <property type="term" value="F:histone deacetylase binding"/>
    <property type="evidence" value="ECO:0007669"/>
    <property type="project" value="TreeGrafter"/>
</dbReference>
<dbReference type="Pfam" id="PF01753">
    <property type="entry name" value="zf-MYND"/>
    <property type="match status" value="1"/>
</dbReference>
<evidence type="ECO:0000259" key="9">
    <source>
        <dbReference type="PROSITE" id="PS50865"/>
    </source>
</evidence>
<evidence type="ECO:0000256" key="2">
    <source>
        <dbReference type="ARBA" id="ARBA00022679"/>
    </source>
</evidence>
<evidence type="ECO:0000256" key="8">
    <source>
        <dbReference type="SAM" id="Coils"/>
    </source>
</evidence>
<evidence type="ECO:0000256" key="3">
    <source>
        <dbReference type="ARBA" id="ARBA00022691"/>
    </source>
</evidence>
<dbReference type="PANTHER" id="PTHR46165">
    <property type="entry name" value="SET AND MYND DOMAIN-CONTAINING PROTEIN 4"/>
    <property type="match status" value="1"/>
</dbReference>
<evidence type="ECO:0000313" key="11">
    <source>
        <dbReference type="EMBL" id="CAF3653947.1"/>
    </source>
</evidence>
<dbReference type="CDD" id="cd10536">
    <property type="entry name" value="SET_SMYD4"/>
    <property type="match status" value="1"/>
</dbReference>
<dbReference type="Gene3D" id="6.10.140.2220">
    <property type="match status" value="1"/>
</dbReference>
<protein>
    <recommendedName>
        <fullName evidence="9">MYND-type domain-containing protein</fullName>
    </recommendedName>
</protein>
<evidence type="ECO:0000256" key="7">
    <source>
        <dbReference type="PROSITE-ProRule" id="PRU00134"/>
    </source>
</evidence>
<dbReference type="Gene3D" id="1.10.220.160">
    <property type="match status" value="1"/>
</dbReference>
<evidence type="ECO:0000313" key="12">
    <source>
        <dbReference type="Proteomes" id="UP000663860"/>
    </source>
</evidence>
<dbReference type="InterPro" id="IPR046341">
    <property type="entry name" value="SET_dom_sf"/>
</dbReference>
<dbReference type="PANTHER" id="PTHR46165:SF7">
    <property type="entry name" value="SET AND MYND DOMAIN-CONTAINING PROTEIN 4"/>
    <property type="match status" value="1"/>
</dbReference>
<organism evidence="10 12">
    <name type="scientific">Adineta steineri</name>
    <dbReference type="NCBI Taxonomy" id="433720"/>
    <lineage>
        <taxon>Eukaryota</taxon>
        <taxon>Metazoa</taxon>
        <taxon>Spiralia</taxon>
        <taxon>Gnathifera</taxon>
        <taxon>Rotifera</taxon>
        <taxon>Eurotatoria</taxon>
        <taxon>Bdelloidea</taxon>
        <taxon>Adinetida</taxon>
        <taxon>Adinetidae</taxon>
        <taxon>Adineta</taxon>
    </lineage>
</organism>
<dbReference type="InterPro" id="IPR052097">
    <property type="entry name" value="SET-MYND_domain_protein"/>
</dbReference>
<dbReference type="GO" id="GO:0005634">
    <property type="term" value="C:nucleus"/>
    <property type="evidence" value="ECO:0007669"/>
    <property type="project" value="TreeGrafter"/>
</dbReference>
<keyword evidence="5 7" id="KW-0863">Zinc-finger</keyword>
<accession>A0A814W9B8</accession>
<dbReference type="SUPFAM" id="SSF144232">
    <property type="entry name" value="HIT/MYND zinc finger-like"/>
    <property type="match status" value="1"/>
</dbReference>
<keyword evidence="4" id="KW-0479">Metal-binding</keyword>
<dbReference type="GO" id="GO:0032259">
    <property type="term" value="P:methylation"/>
    <property type="evidence" value="ECO:0007669"/>
    <property type="project" value="UniProtKB-KW"/>
</dbReference>
<dbReference type="AlphaFoldDB" id="A0A814W9B8"/>